<reference evidence="1 2" key="1">
    <citation type="submission" date="2015-01" db="EMBL/GenBank/DDBJ databases">
        <title>The Genome Sequence of Capronia semiimmersa CBS27337.</title>
        <authorList>
            <consortium name="The Broad Institute Genomics Platform"/>
            <person name="Cuomo C."/>
            <person name="de Hoog S."/>
            <person name="Gorbushina A."/>
            <person name="Stielow B."/>
            <person name="Teixiera M."/>
            <person name="Abouelleil A."/>
            <person name="Chapman S.B."/>
            <person name="Priest M."/>
            <person name="Young S.K."/>
            <person name="Wortman J."/>
            <person name="Nusbaum C."/>
            <person name="Birren B."/>
        </authorList>
    </citation>
    <scope>NUCLEOTIDE SEQUENCE [LARGE SCALE GENOMIC DNA]</scope>
    <source>
        <strain evidence="1 2">CBS 27337</strain>
    </source>
</reference>
<dbReference type="Proteomes" id="UP000054266">
    <property type="component" value="Unassembled WGS sequence"/>
</dbReference>
<sequence length="90" mass="10431">MSSEAVDDHLVNRIRDEVERITGDELPGEFIRHRPFLTRRFFTRLVHATMLAEVGRDFLIHTDALEVLLVFAQFHVACIMRGMYSVSTRA</sequence>
<evidence type="ECO:0000313" key="1">
    <source>
        <dbReference type="EMBL" id="KIW72239.1"/>
    </source>
</evidence>
<dbReference type="HOGENOM" id="CLU_2440635_0_0_1"/>
<protein>
    <submittedName>
        <fullName evidence="1">Uncharacterized protein</fullName>
    </submittedName>
</protein>
<organism evidence="1 2">
    <name type="scientific">Phialophora macrospora</name>
    <dbReference type="NCBI Taxonomy" id="1851006"/>
    <lineage>
        <taxon>Eukaryota</taxon>
        <taxon>Fungi</taxon>
        <taxon>Dikarya</taxon>
        <taxon>Ascomycota</taxon>
        <taxon>Pezizomycotina</taxon>
        <taxon>Eurotiomycetes</taxon>
        <taxon>Chaetothyriomycetidae</taxon>
        <taxon>Chaetothyriales</taxon>
        <taxon>Herpotrichiellaceae</taxon>
        <taxon>Phialophora</taxon>
    </lineage>
</organism>
<name>A0A0D2GIR1_9EURO</name>
<evidence type="ECO:0000313" key="2">
    <source>
        <dbReference type="Proteomes" id="UP000054266"/>
    </source>
</evidence>
<keyword evidence="2" id="KW-1185">Reference proteome</keyword>
<accession>A0A0D2GIR1</accession>
<gene>
    <name evidence="1" type="ORF">PV04_00448</name>
</gene>
<dbReference type="EMBL" id="KN846956">
    <property type="protein sequence ID" value="KIW72239.1"/>
    <property type="molecule type" value="Genomic_DNA"/>
</dbReference>
<dbReference type="AlphaFoldDB" id="A0A0D2GIR1"/>
<proteinExistence type="predicted"/>